<dbReference type="OMA" id="YEPTGHA"/>
<dbReference type="Gene3D" id="2.130.10.10">
    <property type="entry name" value="YVTN repeat-like/Quinoprotein amine dehydrogenase"/>
    <property type="match status" value="1"/>
</dbReference>
<evidence type="ECO:0000256" key="3">
    <source>
        <dbReference type="ARBA" id="ARBA00022737"/>
    </source>
</evidence>
<evidence type="ECO:0000256" key="2">
    <source>
        <dbReference type="ARBA" id="ARBA00022574"/>
    </source>
</evidence>
<dbReference type="PANTHER" id="PTHR16453:SF9">
    <property type="entry name" value="GATOR COMPLEX PROTEIN MIOS"/>
    <property type="match status" value="1"/>
</dbReference>
<dbReference type="eggNOG" id="KOG1008">
    <property type="taxonomic scope" value="Eukaryota"/>
</dbReference>
<keyword evidence="3" id="KW-0677">Repeat</keyword>
<feature type="region of interest" description="Disordered" evidence="4">
    <location>
        <begin position="816"/>
        <end position="865"/>
    </location>
</feature>
<evidence type="ECO:0000256" key="1">
    <source>
        <dbReference type="ARBA" id="ARBA00009713"/>
    </source>
</evidence>
<dbReference type="InterPro" id="IPR031488">
    <property type="entry name" value="Zn_ribbon_mio"/>
</dbReference>
<dbReference type="Pfam" id="PF21719">
    <property type="entry name" value="MIOS_a-sol"/>
    <property type="match status" value="1"/>
</dbReference>
<dbReference type="InterPro" id="IPR015943">
    <property type="entry name" value="WD40/YVTN_repeat-like_dom_sf"/>
</dbReference>
<evidence type="ECO:0000256" key="4">
    <source>
        <dbReference type="SAM" id="MobiDB-lite"/>
    </source>
</evidence>
<dbReference type="InterPro" id="IPR049092">
    <property type="entry name" value="MIOS_a-sol"/>
</dbReference>
<dbReference type="CDD" id="cd16691">
    <property type="entry name" value="mRING-H2-C3H3C2_Mio"/>
    <property type="match status" value="1"/>
</dbReference>
<comment type="similarity">
    <text evidence="1">Belongs to the WD repeat mio family.</text>
</comment>
<dbReference type="SUPFAM" id="SSF50978">
    <property type="entry name" value="WD40 repeat-like"/>
    <property type="match status" value="1"/>
</dbReference>
<dbReference type="HOGENOM" id="CLU_005843_0_0_1"/>
<reference evidence="7 8" key="1">
    <citation type="journal article" date="2012" name="PLoS Pathog.">
        <title>Diverse lifestyles and strategies of plant pathogenesis encoded in the genomes of eighteen Dothideomycetes fungi.</title>
        <authorList>
            <person name="Ohm R.A."/>
            <person name="Feau N."/>
            <person name="Henrissat B."/>
            <person name="Schoch C.L."/>
            <person name="Horwitz B.A."/>
            <person name="Barry K.W."/>
            <person name="Condon B.J."/>
            <person name="Copeland A.C."/>
            <person name="Dhillon B."/>
            <person name="Glaser F."/>
            <person name="Hesse C.N."/>
            <person name="Kosti I."/>
            <person name="LaButti K."/>
            <person name="Lindquist E.A."/>
            <person name="Lucas S."/>
            <person name="Salamov A.A."/>
            <person name="Bradshaw R.E."/>
            <person name="Ciuffetti L."/>
            <person name="Hamelin R.C."/>
            <person name="Kema G.H.J."/>
            <person name="Lawrence C."/>
            <person name="Scott J.A."/>
            <person name="Spatafora J.W."/>
            <person name="Turgeon B.G."/>
            <person name="de Wit P.J.G.M."/>
            <person name="Zhong S."/>
            <person name="Goodwin S.B."/>
            <person name="Grigoriev I.V."/>
        </authorList>
    </citation>
    <scope>NUCLEOTIDE SEQUENCE [LARGE SCALE GENOMIC DNA]</scope>
    <source>
        <strain evidence="7 8">SO2202</strain>
    </source>
</reference>
<evidence type="ECO:0000259" key="5">
    <source>
        <dbReference type="Pfam" id="PF17034"/>
    </source>
</evidence>
<evidence type="ECO:0000313" key="8">
    <source>
        <dbReference type="Proteomes" id="UP000016931"/>
    </source>
</evidence>
<dbReference type="InterPro" id="IPR037593">
    <property type="entry name" value="MIOS/Sea4"/>
</dbReference>
<dbReference type="RefSeq" id="XP_016764709.1">
    <property type="nucleotide sequence ID" value="XM_016907874.1"/>
</dbReference>
<feature type="region of interest" description="Disordered" evidence="4">
    <location>
        <begin position="898"/>
        <end position="917"/>
    </location>
</feature>
<keyword evidence="2" id="KW-0853">WD repeat</keyword>
<evidence type="ECO:0000259" key="6">
    <source>
        <dbReference type="Pfam" id="PF21719"/>
    </source>
</evidence>
<protein>
    <submittedName>
        <fullName evidence="7">Uncharacterized protein</fullName>
    </submittedName>
</protein>
<dbReference type="GO" id="GO:0005737">
    <property type="term" value="C:cytoplasm"/>
    <property type="evidence" value="ECO:0007669"/>
    <property type="project" value="TreeGrafter"/>
</dbReference>
<feature type="domain" description="MIOS-like alpha-solenoid" evidence="6">
    <location>
        <begin position="454"/>
        <end position="685"/>
    </location>
</feature>
<gene>
    <name evidence="7" type="ORF">SEPMUDRAFT_160025</name>
</gene>
<dbReference type="Proteomes" id="UP000016931">
    <property type="component" value="Unassembled WGS sequence"/>
</dbReference>
<dbReference type="AlphaFoldDB" id="N1QLL5"/>
<dbReference type="PANTHER" id="PTHR16453">
    <property type="entry name" value="WD40 DOMAIN-CONTAINING PROTEIN MIO FAMILY MEMBER"/>
    <property type="match status" value="1"/>
</dbReference>
<keyword evidence="8" id="KW-1185">Reference proteome</keyword>
<dbReference type="InterPro" id="IPR036322">
    <property type="entry name" value="WD40_repeat_dom_sf"/>
</dbReference>
<dbReference type="SMART" id="SM00320">
    <property type="entry name" value="WD40"/>
    <property type="match status" value="4"/>
</dbReference>
<evidence type="ECO:0000313" key="7">
    <source>
        <dbReference type="EMBL" id="EMF16588.1"/>
    </source>
</evidence>
<dbReference type="GO" id="GO:1904263">
    <property type="term" value="P:positive regulation of TORC1 signaling"/>
    <property type="evidence" value="ECO:0007669"/>
    <property type="project" value="TreeGrafter"/>
</dbReference>
<dbReference type="InterPro" id="IPR001680">
    <property type="entry name" value="WD40_rpt"/>
</dbReference>
<sequence length="970" mass="107920">MEAAVRWSPFSSGNREKFLVVDVIDQSLTLNHIINRRRKDAIFRQVARYGRLPNFGAFDWSKTDESVVALGLVSGSACLVKLNENERASETIATFKLRQQRKCNSIAISTENWLAVALDRTRSDACLNIFDASGQGNSAEPIRRLCPAEVVSSVRFVPNHPEELIVAAQRSLIRLYDLRDDYFASKSGIQVTTKNVHNIAVDPLDENYFASAGSTNDPSVTVWDKRWISQNGSGTGTGGAVFDFQPAVDNTTTATIWSLRYSGQQRGRLAMCSSRGELKVIDMVEGRNSLLHDMEYLPVNSHGGQPWIHNSYVSQTRSVERPLDEHPEAGLNTKLIAFDWIPANPQAVEQDVLALRPNRKIDILRVPRTVSQACVSARYDMSMAFEDISILEPKAPVEPASAQPYKQARTAEDFGPSDYEGESMHSDAQDERLACTVDSPQLASMLACPTLQRERCRRGYLWNCARNTELVSGNWQLERLWEIINRFRQQANRDGMVAERQNLDLSYIGIAAICAEKIGTNPNRKLSFRTGKMEDAVVDLAASRGLPPYEGIRTQCPHTRQLCLEMCGWKFRQDDLEQECRDLSNRGLHYQAVVQAVLHQCKPIALNLLRSLIRAKTVPNSGLGALLASDKINEEQREMCMWMAADTDDPALKALLAYLTTGDWRDVMKTNYLHLGYRVALGLKYLDDNELYGFIQSETARAIKNGDLEGILLTGLGEQSMNLLQTYITKSNDLQTAVLAAAYTNPRFIDDVRWEMWKETYFMQMQSWRAFTERSQFMVQHSQMAGTEDRRNSSDSPTGQISLRCNHCQLSLAKYDNKRGSGGSRSRSGGGGGGADLTKNAATTTTTTTGGGTTTTPSLPASSRNSAIASASAGITCPKCGRHMPRCGICKMWLGTPDPHRSSSSSNSNNSRGGAAKENEVAKLNEEVMAKFLTFCVNCEHGFHAHHAKRWFAKHDTCPVPDCRCLCTVR</sequence>
<dbReference type="EMBL" id="KB456260">
    <property type="protein sequence ID" value="EMF16588.1"/>
    <property type="molecule type" value="Genomic_DNA"/>
</dbReference>
<dbReference type="STRING" id="692275.N1QLL5"/>
<feature type="domain" description="GATOR2 complex protein MIO zinc-ribbon like" evidence="5">
    <location>
        <begin position="872"/>
        <end position="968"/>
    </location>
</feature>
<dbReference type="Pfam" id="PF17034">
    <property type="entry name" value="zinc_ribbon_16"/>
    <property type="match status" value="1"/>
</dbReference>
<dbReference type="OrthoDB" id="341486at2759"/>
<feature type="compositionally biased region" description="Gly residues" evidence="4">
    <location>
        <begin position="820"/>
        <end position="835"/>
    </location>
</feature>
<organism evidence="7 8">
    <name type="scientific">Sphaerulina musiva (strain SO2202)</name>
    <name type="common">Poplar stem canker fungus</name>
    <name type="synonym">Septoria musiva</name>
    <dbReference type="NCBI Taxonomy" id="692275"/>
    <lineage>
        <taxon>Eukaryota</taxon>
        <taxon>Fungi</taxon>
        <taxon>Dikarya</taxon>
        <taxon>Ascomycota</taxon>
        <taxon>Pezizomycotina</taxon>
        <taxon>Dothideomycetes</taxon>
        <taxon>Dothideomycetidae</taxon>
        <taxon>Mycosphaerellales</taxon>
        <taxon>Mycosphaerellaceae</taxon>
        <taxon>Sphaerulina</taxon>
    </lineage>
</organism>
<proteinExistence type="inferred from homology"/>
<name>N1QLL5_SPHMS</name>
<feature type="compositionally biased region" description="Low complexity" evidence="4">
    <location>
        <begin position="902"/>
        <end position="911"/>
    </location>
</feature>
<accession>N1QLL5</accession>
<dbReference type="GeneID" id="27905011"/>